<name>A0ABV9N5A2_9FLAO</name>
<keyword evidence="4" id="KW-1185">Reference proteome</keyword>
<gene>
    <name evidence="3" type="ORF">ACFO5O_10075</name>
</gene>
<dbReference type="Proteomes" id="UP001595953">
    <property type="component" value="Unassembled WGS sequence"/>
</dbReference>
<reference evidence="4" key="1">
    <citation type="journal article" date="2019" name="Int. J. Syst. Evol. Microbiol.">
        <title>The Global Catalogue of Microorganisms (GCM) 10K type strain sequencing project: providing services to taxonomists for standard genome sequencing and annotation.</title>
        <authorList>
            <consortium name="The Broad Institute Genomics Platform"/>
            <consortium name="The Broad Institute Genome Sequencing Center for Infectious Disease"/>
            <person name="Wu L."/>
            <person name="Ma J."/>
        </authorList>
    </citation>
    <scope>NUCLEOTIDE SEQUENCE [LARGE SCALE GENOMIC DNA]</scope>
    <source>
        <strain evidence="4">CCUG 63682</strain>
    </source>
</reference>
<evidence type="ECO:0000313" key="4">
    <source>
        <dbReference type="Proteomes" id="UP001595953"/>
    </source>
</evidence>
<comment type="caution">
    <text evidence="3">The sequence shown here is derived from an EMBL/GenBank/DDBJ whole genome shotgun (WGS) entry which is preliminary data.</text>
</comment>
<sequence>MILFLVEVKLYGQVTVAIESVLVNNQTTVTNCNTIDFGTVSSNSLNFSFKLTKPLNQVVGNGPIKIMFKYSSASTGNQRNSITILSGSWNDDTFNNISTYQSSIQTNISASEIQVSGSSVYLQYTSSGGINYDSTCEYPLIKTPPPSFTLIPTSVSLSCGDTSSRTFTVTPANIPSGATVTYQWSYTGWSLISSTATSITLQPNSGTSLPSNVSVTPFINGVAQTQKTCVVSRAPFSPSATLVGSDILCSTGTYTINNMPSNSSVTWSSSNIYVATITPINSTQATLSKTGSGIVTVTATVINACGQQKTFTKNVTVGSANVDYVVFTNGVGGTDYFCTSHTGNAYEILPHISGATHQFRLRQYPNLNIVYTSNTITGNTGTVNYYPSPGWYVFEVARTNSCGTTDWFGTEVEFVDCSQQGGGGEMEFRISPNPTSETLTISKKQTKEDKNTPKPEADDSSSYKLYDFNANLVDQGIFINETIIDVSGYKKGKYILKIDSLKTSKTYQIVVE</sequence>
<evidence type="ECO:0000313" key="3">
    <source>
        <dbReference type="EMBL" id="MFC4722669.1"/>
    </source>
</evidence>
<dbReference type="Pfam" id="PF18962">
    <property type="entry name" value="Por_Secre_tail"/>
    <property type="match status" value="1"/>
</dbReference>
<accession>A0ABV9N5A2</accession>
<dbReference type="InterPro" id="IPR026444">
    <property type="entry name" value="Secre_tail"/>
</dbReference>
<evidence type="ECO:0000259" key="2">
    <source>
        <dbReference type="Pfam" id="PF18962"/>
    </source>
</evidence>
<dbReference type="EMBL" id="JBHSGP010000014">
    <property type="protein sequence ID" value="MFC4722669.1"/>
    <property type="molecule type" value="Genomic_DNA"/>
</dbReference>
<proteinExistence type="predicted"/>
<feature type="domain" description="Secretion system C-terminal sorting" evidence="2">
    <location>
        <begin position="430"/>
        <end position="511"/>
    </location>
</feature>
<dbReference type="NCBIfam" id="TIGR04183">
    <property type="entry name" value="Por_Secre_tail"/>
    <property type="match status" value="1"/>
</dbReference>
<protein>
    <submittedName>
        <fullName evidence="3">T9SS type A sorting domain-containing protein</fullName>
    </submittedName>
</protein>
<evidence type="ECO:0000256" key="1">
    <source>
        <dbReference type="ARBA" id="ARBA00022729"/>
    </source>
</evidence>
<dbReference type="RefSeq" id="WP_387963376.1">
    <property type="nucleotide sequence ID" value="NZ_JBHSGP010000014.1"/>
</dbReference>
<keyword evidence="1" id="KW-0732">Signal</keyword>
<organism evidence="3 4">
    <name type="scientific">Geojedonia litorea</name>
    <dbReference type="NCBI Taxonomy" id="1268269"/>
    <lineage>
        <taxon>Bacteria</taxon>
        <taxon>Pseudomonadati</taxon>
        <taxon>Bacteroidota</taxon>
        <taxon>Flavobacteriia</taxon>
        <taxon>Flavobacteriales</taxon>
        <taxon>Flavobacteriaceae</taxon>
        <taxon>Geojedonia</taxon>
    </lineage>
</organism>